<sequence length="437" mass="49698">MAINFNKLFLQNLLSKNQSAAHAQVSGFSSCEAIFEGTGSQEYPEAQDADISVREQQERESEKLSQTLESLRMLIDKHNRWRSGVKDSDRLHLRAPPLTQSEPHVNDQPRHRRNTLGHQPYQVDSAPICRDLAHHRTNERMSKKPEKVTVEVRVVFLKIGEIDTLKEMYRADAFIQTKWPEPRLNGKTDEELAKIDLSKCWNPLVYIENILTESKDQHWMSAQNDDNEQVFITERRRLRAIFLETLELNDFPLDVQDLTITLSSERPDSEVDLVPDNTDLCGINLQTFVDQQFFITGLSFATFSVSAERPENRLQLSFTLFLTSVAFKFVINQSLPKISYLTFMDKYVLMSLGILCKVSVWHAVVTLVPVYSLPDPSLPNSTDIAWSISSLFNGVPPSTANSGAPRFSGQIMDLFGQLPLINATLHSHNNPPVSTRK</sequence>
<evidence type="ECO:0000313" key="3">
    <source>
        <dbReference type="EMBL" id="VDL62996.1"/>
    </source>
</evidence>
<dbReference type="AlphaFoldDB" id="A0A0R3SX23"/>
<accession>A0A0R3SX23</accession>
<dbReference type="Gene3D" id="2.70.170.10">
    <property type="entry name" value="Neurotransmitter-gated ion-channel ligand-binding domain"/>
    <property type="match status" value="1"/>
</dbReference>
<dbReference type="WBParaSite" id="HDID_0001026701-mRNA-1">
    <property type="protein sequence ID" value="HDID_0001026701-mRNA-1"/>
    <property type="gene ID" value="HDID_0001026701"/>
</dbReference>
<dbReference type="InterPro" id="IPR006202">
    <property type="entry name" value="Neur_chan_lig-bd"/>
</dbReference>
<evidence type="ECO:0000259" key="2">
    <source>
        <dbReference type="Pfam" id="PF02931"/>
    </source>
</evidence>
<reference evidence="5" key="1">
    <citation type="submission" date="2017-02" db="UniProtKB">
        <authorList>
            <consortium name="WormBaseParasite"/>
        </authorList>
    </citation>
    <scope>IDENTIFICATION</scope>
</reference>
<feature type="domain" description="Neurotransmitter-gated ion-channel ligand-binding" evidence="2">
    <location>
        <begin position="136"/>
        <end position="330"/>
    </location>
</feature>
<dbReference type="Proteomes" id="UP000274504">
    <property type="component" value="Unassembled WGS sequence"/>
</dbReference>
<dbReference type="GO" id="GO:0016020">
    <property type="term" value="C:membrane"/>
    <property type="evidence" value="ECO:0007669"/>
    <property type="project" value="InterPro"/>
</dbReference>
<organism evidence="5">
    <name type="scientific">Hymenolepis diminuta</name>
    <name type="common">Rat tapeworm</name>
    <dbReference type="NCBI Taxonomy" id="6216"/>
    <lineage>
        <taxon>Eukaryota</taxon>
        <taxon>Metazoa</taxon>
        <taxon>Spiralia</taxon>
        <taxon>Lophotrochozoa</taxon>
        <taxon>Platyhelminthes</taxon>
        <taxon>Cestoda</taxon>
        <taxon>Eucestoda</taxon>
        <taxon>Cyclophyllidea</taxon>
        <taxon>Hymenolepididae</taxon>
        <taxon>Hymenolepis</taxon>
    </lineage>
</organism>
<evidence type="ECO:0000256" key="1">
    <source>
        <dbReference type="SAM" id="MobiDB-lite"/>
    </source>
</evidence>
<dbReference type="GO" id="GO:0005230">
    <property type="term" value="F:extracellular ligand-gated monoatomic ion channel activity"/>
    <property type="evidence" value="ECO:0007669"/>
    <property type="project" value="InterPro"/>
</dbReference>
<evidence type="ECO:0000313" key="4">
    <source>
        <dbReference type="Proteomes" id="UP000274504"/>
    </source>
</evidence>
<name>A0A0R3SX23_HYMDI</name>
<dbReference type="InterPro" id="IPR036719">
    <property type="entry name" value="Neuro-gated_channel_TM_sf"/>
</dbReference>
<dbReference type="EMBL" id="UYSG01011595">
    <property type="protein sequence ID" value="VDL62996.1"/>
    <property type="molecule type" value="Genomic_DNA"/>
</dbReference>
<protein>
    <submittedName>
        <fullName evidence="5">Neur_chan_LBD domain-containing protein</fullName>
    </submittedName>
</protein>
<dbReference type="SUPFAM" id="SSF63712">
    <property type="entry name" value="Nicotinic receptor ligand binding domain-like"/>
    <property type="match status" value="1"/>
</dbReference>
<dbReference type="PROSITE" id="PS51257">
    <property type="entry name" value="PROKAR_LIPOPROTEIN"/>
    <property type="match status" value="1"/>
</dbReference>
<feature type="region of interest" description="Disordered" evidence="1">
    <location>
        <begin position="97"/>
        <end position="118"/>
    </location>
</feature>
<reference evidence="3 4" key="2">
    <citation type="submission" date="2018-11" db="EMBL/GenBank/DDBJ databases">
        <authorList>
            <consortium name="Pathogen Informatics"/>
        </authorList>
    </citation>
    <scope>NUCLEOTIDE SEQUENCE [LARGE SCALE GENOMIC DNA]</scope>
</reference>
<dbReference type="SUPFAM" id="SSF90112">
    <property type="entry name" value="Neurotransmitter-gated ion-channel transmembrane pore"/>
    <property type="match status" value="1"/>
</dbReference>
<dbReference type="OrthoDB" id="203862at2759"/>
<dbReference type="Pfam" id="PF02931">
    <property type="entry name" value="Neur_chan_LBD"/>
    <property type="match status" value="1"/>
</dbReference>
<gene>
    <name evidence="3" type="ORF">HDID_LOCUS10265</name>
</gene>
<proteinExistence type="predicted"/>
<dbReference type="InterPro" id="IPR036734">
    <property type="entry name" value="Neur_chan_lig-bd_sf"/>
</dbReference>
<evidence type="ECO:0000313" key="5">
    <source>
        <dbReference type="WBParaSite" id="HDID_0001026701-mRNA-1"/>
    </source>
</evidence>